<protein>
    <submittedName>
        <fullName evidence="6">FadR family transcriptional regulator</fullName>
    </submittedName>
</protein>
<keyword evidence="1" id="KW-0805">Transcription regulation</keyword>
<evidence type="ECO:0000256" key="3">
    <source>
        <dbReference type="ARBA" id="ARBA00023163"/>
    </source>
</evidence>
<dbReference type="PANTHER" id="PTHR43537:SF5">
    <property type="entry name" value="UXU OPERON TRANSCRIPTIONAL REGULATOR"/>
    <property type="match status" value="1"/>
</dbReference>
<dbReference type="AlphaFoldDB" id="A0A2G7TBM8"/>
<gene>
    <name evidence="6" type="ORF">CTI11_02055</name>
</gene>
<accession>A0A2G7TBM8</accession>
<evidence type="ECO:0000259" key="5">
    <source>
        <dbReference type="PROSITE" id="PS50949"/>
    </source>
</evidence>
<sequence>MDTPKSPSLAIRQLKRPDLVAQEIKRLITEKNLSPGDRLPRESELQAQFQVSKGTIREALKSLEVQGLITISTGPSGGGTVVEVPLDRTLQFMQNYLFFQEVTIDDIYTVRQMLEPELAAGAVPHLTEADFDALEHSIACCDPTQSSEDLVSQRREDVNFHDILAAANPNPFLRFTCELINEMIRQLIVFANRTPQSEHRRFGEANARIHRDIVQAARERDAVKVHALMQQHMRDAASSVKRMKGRIQGRLILDADSLRSPRPQRAVQPVEKPAMAVPRTAPKKAPKPAAKAAPTTTARPAAKTAAKAVAKTTAKAAPKAPAKSPSARPAAARKRAAS</sequence>
<evidence type="ECO:0000256" key="2">
    <source>
        <dbReference type="ARBA" id="ARBA00023125"/>
    </source>
</evidence>
<dbReference type="PANTHER" id="PTHR43537">
    <property type="entry name" value="TRANSCRIPTIONAL REGULATOR, GNTR FAMILY"/>
    <property type="match status" value="1"/>
</dbReference>
<dbReference type="InterPro" id="IPR036390">
    <property type="entry name" value="WH_DNA-bd_sf"/>
</dbReference>
<dbReference type="CDD" id="cd07377">
    <property type="entry name" value="WHTH_GntR"/>
    <property type="match status" value="1"/>
</dbReference>
<dbReference type="Gene3D" id="1.10.10.10">
    <property type="entry name" value="Winged helix-like DNA-binding domain superfamily/Winged helix DNA-binding domain"/>
    <property type="match status" value="1"/>
</dbReference>
<dbReference type="InterPro" id="IPR008920">
    <property type="entry name" value="TF_FadR/GntR_C"/>
</dbReference>
<dbReference type="Pfam" id="PF07729">
    <property type="entry name" value="FCD"/>
    <property type="match status" value="1"/>
</dbReference>
<evidence type="ECO:0000256" key="1">
    <source>
        <dbReference type="ARBA" id="ARBA00023015"/>
    </source>
</evidence>
<dbReference type="Pfam" id="PF00392">
    <property type="entry name" value="GntR"/>
    <property type="match status" value="1"/>
</dbReference>
<dbReference type="SUPFAM" id="SSF48008">
    <property type="entry name" value="GntR ligand-binding domain-like"/>
    <property type="match status" value="1"/>
</dbReference>
<name>A0A2G7TBM8_9FLAO</name>
<evidence type="ECO:0000256" key="4">
    <source>
        <dbReference type="SAM" id="MobiDB-lite"/>
    </source>
</evidence>
<dbReference type="GO" id="GO:0003700">
    <property type="term" value="F:DNA-binding transcription factor activity"/>
    <property type="evidence" value="ECO:0007669"/>
    <property type="project" value="InterPro"/>
</dbReference>
<dbReference type="PRINTS" id="PR00035">
    <property type="entry name" value="HTHGNTR"/>
</dbReference>
<dbReference type="SUPFAM" id="SSF46785">
    <property type="entry name" value="Winged helix' DNA-binding domain"/>
    <property type="match status" value="1"/>
</dbReference>
<comment type="caution">
    <text evidence="6">The sequence shown here is derived from an EMBL/GenBank/DDBJ whole genome shotgun (WGS) entry which is preliminary data.</text>
</comment>
<dbReference type="InterPro" id="IPR011711">
    <property type="entry name" value="GntR_C"/>
</dbReference>
<feature type="domain" description="HTH gntR-type" evidence="5">
    <location>
        <begin position="14"/>
        <end position="85"/>
    </location>
</feature>
<dbReference type="EMBL" id="PEKC01000004">
    <property type="protein sequence ID" value="PII37315.1"/>
    <property type="molecule type" value="Genomic_DNA"/>
</dbReference>
<dbReference type="SMART" id="SM00345">
    <property type="entry name" value="HTH_GNTR"/>
    <property type="match status" value="1"/>
</dbReference>
<evidence type="ECO:0000313" key="6">
    <source>
        <dbReference type="EMBL" id="PII37315.1"/>
    </source>
</evidence>
<dbReference type="InterPro" id="IPR036388">
    <property type="entry name" value="WH-like_DNA-bd_sf"/>
</dbReference>
<dbReference type="Gene3D" id="1.20.120.530">
    <property type="entry name" value="GntR ligand-binding domain-like"/>
    <property type="match status" value="1"/>
</dbReference>
<reference evidence="6" key="1">
    <citation type="submission" date="2017-10" db="EMBL/GenBank/DDBJ databases">
        <title>Chryseobacterium sp. B5 is a hydrocarbonoclastic and plant growth promoting bacterium.</title>
        <authorList>
            <person name="Thijs S."/>
            <person name="Gkorezis P."/>
            <person name="Van Hamme J."/>
        </authorList>
    </citation>
    <scope>NUCLEOTIDE SEQUENCE</scope>
    <source>
        <strain evidence="6">B5</strain>
    </source>
</reference>
<dbReference type="GO" id="GO:0003677">
    <property type="term" value="F:DNA binding"/>
    <property type="evidence" value="ECO:0007669"/>
    <property type="project" value="UniProtKB-KW"/>
</dbReference>
<feature type="compositionally biased region" description="Low complexity" evidence="4">
    <location>
        <begin position="287"/>
        <end position="330"/>
    </location>
</feature>
<proteinExistence type="predicted"/>
<feature type="region of interest" description="Disordered" evidence="4">
    <location>
        <begin position="257"/>
        <end position="338"/>
    </location>
</feature>
<dbReference type="InterPro" id="IPR000524">
    <property type="entry name" value="Tscrpt_reg_HTH_GntR"/>
</dbReference>
<dbReference type="PROSITE" id="PS50949">
    <property type="entry name" value="HTH_GNTR"/>
    <property type="match status" value="1"/>
</dbReference>
<keyword evidence="3" id="KW-0804">Transcription</keyword>
<keyword evidence="2" id="KW-0238">DNA-binding</keyword>
<organism evidence="6">
    <name type="scientific">Chryseobacterium sp. B5</name>
    <dbReference type="NCBI Taxonomy" id="2050562"/>
    <lineage>
        <taxon>Bacteria</taxon>
        <taxon>Pseudomonadati</taxon>
        <taxon>Bacteroidota</taxon>
        <taxon>Flavobacteriia</taxon>
        <taxon>Flavobacteriales</taxon>
        <taxon>Weeksellaceae</taxon>
        <taxon>Chryseobacterium group</taxon>
        <taxon>Chryseobacterium</taxon>
    </lineage>
</organism>
<dbReference type="SMART" id="SM00895">
    <property type="entry name" value="FCD"/>
    <property type="match status" value="1"/>
</dbReference>